<dbReference type="Proteomes" id="UP000215086">
    <property type="component" value="Chromosome"/>
</dbReference>
<dbReference type="Gene3D" id="3.90.79.10">
    <property type="entry name" value="Nucleoside Triphosphate Pyrophosphohydrolase"/>
    <property type="match status" value="1"/>
</dbReference>
<reference evidence="1 2" key="1">
    <citation type="journal article" name="Front. Microbiol.">
        <title>Sugar Metabolism of the First Thermophilic Planctomycete Thermogutta terrifontis: Comparative Genomic and Transcriptomic Approaches.</title>
        <authorList>
            <person name="Elcheninov A.G."/>
            <person name="Menzel P."/>
            <person name="Gudbergsdottir S.R."/>
            <person name="Slesarev A.I."/>
            <person name="Kadnikov V.V."/>
            <person name="Krogh A."/>
            <person name="Bonch-Osmolovskaya E.A."/>
            <person name="Peng X."/>
            <person name="Kublanov I.V."/>
        </authorList>
    </citation>
    <scope>NUCLEOTIDE SEQUENCE [LARGE SCALE GENOMIC DNA]</scope>
    <source>
        <strain evidence="1 2">R1</strain>
    </source>
</reference>
<evidence type="ECO:0000313" key="2">
    <source>
        <dbReference type="Proteomes" id="UP000215086"/>
    </source>
</evidence>
<organism evidence="1 2">
    <name type="scientific">Thermogutta terrifontis</name>
    <dbReference type="NCBI Taxonomy" id="1331910"/>
    <lineage>
        <taxon>Bacteria</taxon>
        <taxon>Pseudomonadati</taxon>
        <taxon>Planctomycetota</taxon>
        <taxon>Planctomycetia</taxon>
        <taxon>Pirellulales</taxon>
        <taxon>Thermoguttaceae</taxon>
        <taxon>Thermogutta</taxon>
    </lineage>
</organism>
<dbReference type="EMBL" id="CP018477">
    <property type="protein sequence ID" value="ASV75746.1"/>
    <property type="molecule type" value="Genomic_DNA"/>
</dbReference>
<name>A0A286RIH6_9BACT</name>
<dbReference type="RefSeq" id="WP_237260133.1">
    <property type="nucleotide sequence ID" value="NZ_CP018477.1"/>
</dbReference>
<dbReference type="KEGG" id="ttf:THTE_3144"/>
<keyword evidence="2" id="KW-1185">Reference proteome</keyword>
<accession>A0A286RIH6</accession>
<sequence>MPRDPMDEEVLVIPTSYFHELGYFQGFTNRVERYVPRIFSPEKTSFRARRLVEPDPSFKQIIPYAILAWRNGAGWEVFHYTRGSGQGESRLRRKRSIGIGGHIAREDAANGTDAFHHALLREINEEVIIGSPYILECVGLINDDQTEVGRVHLGVVYRLSLEEPVVTPREVDVVGHGFAPPQQLANNWTEFETWSQIALEGVFGVVPPGQADQRTA</sequence>
<evidence type="ECO:0000313" key="1">
    <source>
        <dbReference type="EMBL" id="ASV75746.1"/>
    </source>
</evidence>
<dbReference type="InterPro" id="IPR015797">
    <property type="entry name" value="NUDIX_hydrolase-like_dom_sf"/>
</dbReference>
<evidence type="ECO:0008006" key="3">
    <source>
        <dbReference type="Google" id="ProtNLM"/>
    </source>
</evidence>
<dbReference type="AlphaFoldDB" id="A0A286RIH6"/>
<proteinExistence type="predicted"/>
<dbReference type="SUPFAM" id="SSF55811">
    <property type="entry name" value="Nudix"/>
    <property type="match status" value="1"/>
</dbReference>
<protein>
    <recommendedName>
        <fullName evidence="3">Phosphoesterase</fullName>
    </recommendedName>
</protein>
<gene>
    <name evidence="1" type="ORF">THTE_3144</name>
</gene>